<feature type="compositionally biased region" description="Polar residues" evidence="2">
    <location>
        <begin position="84"/>
        <end position="96"/>
    </location>
</feature>
<evidence type="ECO:0000256" key="1">
    <source>
        <dbReference type="PROSITE-ProRule" id="PRU00176"/>
    </source>
</evidence>
<feature type="compositionally biased region" description="Low complexity" evidence="2">
    <location>
        <begin position="20"/>
        <end position="58"/>
    </location>
</feature>
<dbReference type="SMART" id="SM00360">
    <property type="entry name" value="RRM"/>
    <property type="match status" value="1"/>
</dbReference>
<sequence>MSAHDPVATQSQDEHNHLISQNPPQSRQQQSAPFQSQLEYLSQNQNQLPQNLGQFGQPFEMGSLAGALPPVQSGMTGRTYGNVDPTQGLSSPTNPYQTHQVMAFPAQRSPHYPDPALLARMQQQQFLGGHYAAGPSPVQRQQPFPLQPQMPYSPLDPYGYGLSPTQFSPIDPRFGPQAAFMMPGMPADPAQFARHGSADAAPIPNFPRGPPRKPKQSGHALWVGNLPPAAQVMHLKDHFSRDATNDIESVFLIAKSNCAFVNYKTDAACTAAMHRFHDSRFHGVRLVCRLRRGTASSSPVPAGEESTDSPPGDSPSATDSITEDSLGPTIARSHSGQGGVEGTSGDPPSLSTGAVPPPPGEKVLEKYFIVKSLTAQDLEASVRNGTWATQSHNEDGLNKAYDQAENVYLIFSANKSGEYFGYARMASIISGEPISLSAMPALEQVGTDPAVSPQSIPTPATSTAPRGRIIDDSARGTIFWEADHSEDDGSPTRDGASGQNWGRQFKIEWQSTSRLPFYRTRGLRNPWNANREVKIARDGTELEPSVGRRLISMFHRPSPSPSAAPNSAPFR</sequence>
<evidence type="ECO:0000313" key="6">
    <source>
        <dbReference type="Proteomes" id="UP000016932"/>
    </source>
</evidence>
<dbReference type="AlphaFoldDB" id="M2ZLJ7"/>
<keyword evidence="1" id="KW-0694">RNA-binding</keyword>
<dbReference type="VEuPathDB" id="FungiDB:MYCFIDRAFT_166375"/>
<dbReference type="GO" id="GO:0000398">
    <property type="term" value="P:mRNA splicing, via spliceosome"/>
    <property type="evidence" value="ECO:0007669"/>
    <property type="project" value="TreeGrafter"/>
</dbReference>
<dbReference type="InterPro" id="IPR000504">
    <property type="entry name" value="RRM_dom"/>
</dbReference>
<dbReference type="InterPro" id="IPR035979">
    <property type="entry name" value="RBD_domain_sf"/>
</dbReference>
<gene>
    <name evidence="5" type="ORF">MYCFIDRAFT_166375</name>
</gene>
<dbReference type="Proteomes" id="UP000016932">
    <property type="component" value="Unassembled WGS sequence"/>
</dbReference>
<protein>
    <recommendedName>
        <fullName evidence="7">YTH domain-containing protein</fullName>
    </recommendedName>
</protein>
<dbReference type="PANTHER" id="PTHR12357">
    <property type="entry name" value="YTH YT521-B HOMOLOGY DOMAIN-CONTAINING"/>
    <property type="match status" value="1"/>
</dbReference>
<dbReference type="PANTHER" id="PTHR12357:SF3">
    <property type="entry name" value="YTH DOMAIN-CONTAINING PROTEIN 1"/>
    <property type="match status" value="1"/>
</dbReference>
<dbReference type="PROSITE" id="PS50102">
    <property type="entry name" value="RRM"/>
    <property type="match status" value="1"/>
</dbReference>
<dbReference type="InterPro" id="IPR045168">
    <property type="entry name" value="YTH_prot"/>
</dbReference>
<evidence type="ECO:0008006" key="7">
    <source>
        <dbReference type="Google" id="ProtNLM"/>
    </source>
</evidence>
<dbReference type="CDD" id="cd21134">
    <property type="entry name" value="YTH"/>
    <property type="match status" value="1"/>
</dbReference>
<dbReference type="Gene3D" id="3.10.590.10">
    <property type="entry name" value="ph1033 like domains"/>
    <property type="match status" value="1"/>
</dbReference>
<evidence type="ECO:0000259" key="4">
    <source>
        <dbReference type="PROSITE" id="PS50882"/>
    </source>
</evidence>
<dbReference type="PROSITE" id="PS50882">
    <property type="entry name" value="YTH"/>
    <property type="match status" value="1"/>
</dbReference>
<evidence type="ECO:0000313" key="5">
    <source>
        <dbReference type="EMBL" id="EME79949.1"/>
    </source>
</evidence>
<dbReference type="EMBL" id="KB446561">
    <property type="protein sequence ID" value="EME79949.1"/>
    <property type="molecule type" value="Genomic_DNA"/>
</dbReference>
<feature type="region of interest" description="Disordered" evidence="2">
    <location>
        <begin position="1"/>
        <end position="96"/>
    </location>
</feature>
<name>M2ZLJ7_PSEFD</name>
<dbReference type="GeneID" id="19332212"/>
<dbReference type="Pfam" id="PF04146">
    <property type="entry name" value="YTH"/>
    <property type="match status" value="1"/>
</dbReference>
<dbReference type="OrthoDB" id="306690at2759"/>
<feature type="domain" description="RRM" evidence="3">
    <location>
        <begin position="219"/>
        <end position="293"/>
    </location>
</feature>
<dbReference type="RefSeq" id="XP_007929048.1">
    <property type="nucleotide sequence ID" value="XM_007930857.1"/>
</dbReference>
<dbReference type="Pfam" id="PF25701">
    <property type="entry name" value="RRM_YTH1"/>
    <property type="match status" value="1"/>
</dbReference>
<dbReference type="Gene3D" id="3.30.70.330">
    <property type="match status" value="1"/>
</dbReference>
<accession>M2ZLJ7</accession>
<feature type="domain" description="YTH" evidence="4">
    <location>
        <begin position="365"/>
        <end position="554"/>
    </location>
</feature>
<dbReference type="InterPro" id="IPR057720">
    <property type="entry name" value="RRM_YTH1"/>
</dbReference>
<evidence type="ECO:0000256" key="2">
    <source>
        <dbReference type="SAM" id="MobiDB-lite"/>
    </source>
</evidence>
<keyword evidence="6" id="KW-1185">Reference proteome</keyword>
<dbReference type="SUPFAM" id="SSF54928">
    <property type="entry name" value="RNA-binding domain, RBD"/>
    <property type="match status" value="1"/>
</dbReference>
<dbReference type="GO" id="GO:0005654">
    <property type="term" value="C:nucleoplasm"/>
    <property type="evidence" value="ECO:0007669"/>
    <property type="project" value="TreeGrafter"/>
</dbReference>
<evidence type="ECO:0000259" key="3">
    <source>
        <dbReference type="PROSITE" id="PS50102"/>
    </source>
</evidence>
<dbReference type="eggNOG" id="KOG1902">
    <property type="taxonomic scope" value="Eukaryota"/>
</dbReference>
<organism evidence="5 6">
    <name type="scientific">Pseudocercospora fijiensis (strain CIRAD86)</name>
    <name type="common">Black leaf streak disease fungus</name>
    <name type="synonym">Mycosphaerella fijiensis</name>
    <dbReference type="NCBI Taxonomy" id="383855"/>
    <lineage>
        <taxon>Eukaryota</taxon>
        <taxon>Fungi</taxon>
        <taxon>Dikarya</taxon>
        <taxon>Ascomycota</taxon>
        <taxon>Pezizomycotina</taxon>
        <taxon>Dothideomycetes</taxon>
        <taxon>Dothideomycetidae</taxon>
        <taxon>Mycosphaerellales</taxon>
        <taxon>Mycosphaerellaceae</taxon>
        <taxon>Pseudocercospora</taxon>
    </lineage>
</organism>
<dbReference type="GO" id="GO:0003729">
    <property type="term" value="F:mRNA binding"/>
    <property type="evidence" value="ECO:0007669"/>
    <property type="project" value="TreeGrafter"/>
</dbReference>
<dbReference type="GO" id="GO:0000381">
    <property type="term" value="P:regulation of alternative mRNA splicing, via spliceosome"/>
    <property type="evidence" value="ECO:0007669"/>
    <property type="project" value="TreeGrafter"/>
</dbReference>
<dbReference type="HOGENOM" id="CLU_011694_2_1_1"/>
<proteinExistence type="predicted"/>
<feature type="region of interest" description="Disordered" evidence="2">
    <location>
        <begin position="447"/>
        <end position="468"/>
    </location>
</feature>
<feature type="region of interest" description="Disordered" evidence="2">
    <location>
        <begin position="293"/>
        <end position="358"/>
    </location>
</feature>
<dbReference type="InterPro" id="IPR012677">
    <property type="entry name" value="Nucleotide-bd_a/b_plait_sf"/>
</dbReference>
<feature type="compositionally biased region" description="Polar residues" evidence="2">
    <location>
        <begin position="452"/>
        <end position="464"/>
    </location>
</feature>
<dbReference type="STRING" id="383855.M2ZLJ7"/>
<dbReference type="KEGG" id="pfj:MYCFIDRAFT_166375"/>
<reference evidence="5 6" key="1">
    <citation type="journal article" date="2012" name="PLoS Pathog.">
        <title>Diverse lifestyles and strategies of plant pathogenesis encoded in the genomes of eighteen Dothideomycetes fungi.</title>
        <authorList>
            <person name="Ohm R.A."/>
            <person name="Feau N."/>
            <person name="Henrissat B."/>
            <person name="Schoch C.L."/>
            <person name="Horwitz B.A."/>
            <person name="Barry K.W."/>
            <person name="Condon B.J."/>
            <person name="Copeland A.C."/>
            <person name="Dhillon B."/>
            <person name="Glaser F."/>
            <person name="Hesse C.N."/>
            <person name="Kosti I."/>
            <person name="LaButti K."/>
            <person name="Lindquist E.A."/>
            <person name="Lucas S."/>
            <person name="Salamov A.A."/>
            <person name="Bradshaw R.E."/>
            <person name="Ciuffetti L."/>
            <person name="Hamelin R.C."/>
            <person name="Kema G.H.J."/>
            <person name="Lawrence C."/>
            <person name="Scott J.A."/>
            <person name="Spatafora J.W."/>
            <person name="Turgeon B.G."/>
            <person name="de Wit P.J.G.M."/>
            <person name="Zhong S."/>
            <person name="Goodwin S.B."/>
            <person name="Grigoriev I.V."/>
        </authorList>
    </citation>
    <scope>NUCLEOTIDE SEQUENCE [LARGE SCALE GENOMIC DNA]</scope>
    <source>
        <strain evidence="5 6">CIRAD86</strain>
    </source>
</reference>
<dbReference type="CDD" id="cd00590">
    <property type="entry name" value="RRM_SF"/>
    <property type="match status" value="1"/>
</dbReference>
<dbReference type="InterPro" id="IPR007275">
    <property type="entry name" value="YTH_domain"/>
</dbReference>
<dbReference type="GO" id="GO:1990247">
    <property type="term" value="F:N6-methyladenosine-containing RNA reader activity"/>
    <property type="evidence" value="ECO:0007669"/>
    <property type="project" value="TreeGrafter"/>
</dbReference>